<evidence type="ECO:0000313" key="2">
    <source>
        <dbReference type="EMBL" id="RKO89524.1"/>
    </source>
</evidence>
<dbReference type="EMBL" id="KZ996042">
    <property type="protein sequence ID" value="RKO89524.1"/>
    <property type="molecule type" value="Genomic_DNA"/>
</dbReference>
<evidence type="ECO:0000256" key="1">
    <source>
        <dbReference type="SAM" id="MobiDB-lite"/>
    </source>
</evidence>
<evidence type="ECO:0000313" key="3">
    <source>
        <dbReference type="Proteomes" id="UP000269721"/>
    </source>
</evidence>
<name>A0A4P9WAP6_9FUNG</name>
<organism evidence="2 3">
    <name type="scientific">Blyttiomyces helicus</name>
    <dbReference type="NCBI Taxonomy" id="388810"/>
    <lineage>
        <taxon>Eukaryota</taxon>
        <taxon>Fungi</taxon>
        <taxon>Fungi incertae sedis</taxon>
        <taxon>Chytridiomycota</taxon>
        <taxon>Chytridiomycota incertae sedis</taxon>
        <taxon>Chytridiomycetes</taxon>
        <taxon>Chytridiomycetes incertae sedis</taxon>
        <taxon>Blyttiomyces</taxon>
    </lineage>
</organism>
<gene>
    <name evidence="2" type="ORF">BDK51DRAFT_29311</name>
</gene>
<accession>A0A4P9WAP6</accession>
<sequence length="262" mass="28560">MDKALSGLIAKEGPGEYQCKEWKKLFKGEYYVKKHIKTKHGTLATEAAGEAIFINSSPIKIVEGSSVALKDNEPSGKLPRASSQGPSDPKSRSVGVSEPEENVIDYWALLAEREANYKGVPIKSDKFHGKENIEEMQHACAIVVLEKSIETFDEPQLVFCATPAPTERAARNNAAPEAVTFFHSPSGTTFLSALAAFTESYYDYPVISPTLESTVIIDEDGSQIAERDERDSRMDKGDSQVTIARGDYILSADEGDHPVSAG</sequence>
<reference evidence="3" key="1">
    <citation type="journal article" date="2018" name="Nat. Microbiol.">
        <title>Leveraging single-cell genomics to expand the fungal tree of life.</title>
        <authorList>
            <person name="Ahrendt S.R."/>
            <person name="Quandt C.A."/>
            <person name="Ciobanu D."/>
            <person name="Clum A."/>
            <person name="Salamov A."/>
            <person name="Andreopoulos B."/>
            <person name="Cheng J.F."/>
            <person name="Woyke T."/>
            <person name="Pelin A."/>
            <person name="Henrissat B."/>
            <person name="Reynolds N.K."/>
            <person name="Benny G.L."/>
            <person name="Smith M.E."/>
            <person name="James T.Y."/>
            <person name="Grigoriev I.V."/>
        </authorList>
    </citation>
    <scope>NUCLEOTIDE SEQUENCE [LARGE SCALE GENOMIC DNA]</scope>
</reference>
<dbReference type="OrthoDB" id="342064at2759"/>
<keyword evidence="3" id="KW-1185">Reference proteome</keyword>
<dbReference type="AlphaFoldDB" id="A0A4P9WAP6"/>
<feature type="region of interest" description="Disordered" evidence="1">
    <location>
        <begin position="70"/>
        <end position="97"/>
    </location>
</feature>
<dbReference type="Proteomes" id="UP000269721">
    <property type="component" value="Unassembled WGS sequence"/>
</dbReference>
<protein>
    <submittedName>
        <fullName evidence="2">Uncharacterized protein</fullName>
    </submittedName>
</protein>
<proteinExistence type="predicted"/>